<dbReference type="SUPFAM" id="SSF51338">
    <property type="entry name" value="Composite domain of metallo-dependent hydrolases"/>
    <property type="match status" value="1"/>
</dbReference>
<dbReference type="InterPro" id="IPR011059">
    <property type="entry name" value="Metal-dep_hydrolase_composite"/>
</dbReference>
<keyword evidence="8" id="KW-1185">Reference proteome</keyword>
<gene>
    <name evidence="7" type="ORF">SAMN05421508_11445</name>
</gene>
<dbReference type="OrthoDB" id="9796020at2"/>
<accession>A0A286H0H7</accession>
<dbReference type="PANTHER" id="PTHR11271">
    <property type="entry name" value="GUANINE DEAMINASE"/>
    <property type="match status" value="1"/>
</dbReference>
<protein>
    <submittedName>
        <fullName evidence="7">Formimidoylglutamate deiminase</fullName>
    </submittedName>
</protein>
<dbReference type="Pfam" id="PF22429">
    <property type="entry name" value="HutF_N"/>
    <property type="match status" value="1"/>
</dbReference>
<comment type="cofactor">
    <cofactor evidence="1">
        <name>Zn(2+)</name>
        <dbReference type="ChEBI" id="CHEBI:29105"/>
    </cofactor>
</comment>
<dbReference type="SUPFAM" id="SSF51556">
    <property type="entry name" value="Metallo-dependent hydrolases"/>
    <property type="match status" value="1"/>
</dbReference>
<organism evidence="7 8">
    <name type="scientific">Caenispirillum bisanense</name>
    <dbReference type="NCBI Taxonomy" id="414052"/>
    <lineage>
        <taxon>Bacteria</taxon>
        <taxon>Pseudomonadati</taxon>
        <taxon>Pseudomonadota</taxon>
        <taxon>Alphaproteobacteria</taxon>
        <taxon>Rhodospirillales</taxon>
        <taxon>Novispirillaceae</taxon>
        <taxon>Caenispirillum</taxon>
    </lineage>
</organism>
<feature type="domain" description="Formimidoylglutamate deiminase N-terminal" evidence="6">
    <location>
        <begin position="5"/>
        <end position="44"/>
    </location>
</feature>
<evidence type="ECO:0000259" key="5">
    <source>
        <dbReference type="Pfam" id="PF01979"/>
    </source>
</evidence>
<dbReference type="InterPro" id="IPR032466">
    <property type="entry name" value="Metal_Hydrolase"/>
</dbReference>
<dbReference type="NCBIfam" id="NF006681">
    <property type="entry name" value="PRK09229.1-2"/>
    <property type="match status" value="1"/>
</dbReference>
<dbReference type="InterPro" id="IPR051607">
    <property type="entry name" value="Metallo-dep_hydrolases"/>
</dbReference>
<dbReference type="Gene3D" id="3.20.20.140">
    <property type="entry name" value="Metal-dependent hydrolases"/>
    <property type="match status" value="1"/>
</dbReference>
<dbReference type="GO" id="GO:0019239">
    <property type="term" value="F:deaminase activity"/>
    <property type="evidence" value="ECO:0007669"/>
    <property type="project" value="TreeGrafter"/>
</dbReference>
<dbReference type="Proteomes" id="UP000219621">
    <property type="component" value="Unassembled WGS sequence"/>
</dbReference>
<evidence type="ECO:0000313" key="7">
    <source>
        <dbReference type="EMBL" id="SOE00804.1"/>
    </source>
</evidence>
<dbReference type="Pfam" id="PF01979">
    <property type="entry name" value="Amidohydro_1"/>
    <property type="match status" value="1"/>
</dbReference>
<dbReference type="NCBIfam" id="NF006684">
    <property type="entry name" value="PRK09229.1-5"/>
    <property type="match status" value="1"/>
</dbReference>
<dbReference type="AlphaFoldDB" id="A0A286H0H7"/>
<evidence type="ECO:0000256" key="2">
    <source>
        <dbReference type="ARBA" id="ARBA00022723"/>
    </source>
</evidence>
<sequence length="454" mass="48454">MRKLFFPRALLADGWAEAVEMTVGDDGRIAKIESGAQPSPEAERLDGVAVPGIPNLHSHAHQRAIAGRGERSGAGSDSFWSWREAMYTAVAGMDPDAFEAVATQLYIEMLKAGFTAVGEFHYLHHDQDGTPYADRAEMAHRAVAAARAAGLPMTLLPVFYAASGFGGTPPTAGQCRFVHDLDGFQALTADLRATYADADDVVVGIAPHSLRAVPARELQALVAATPEGPIHIHIAEQTREVDDCLDHTGHRPVAWLLENLPVDERWCLIHATHVTPPEVAGMAARGCVVGLCPTTEANLGDGFFPAEDFQRAGGRFGIGSDSHISVSPVEDLRWLEYGARLTTRRRTVLAGGPERATGRMLLEAAATGGAQACGLEAGSLAVGRRADVVVLDDAHPLLAARSGDALLDGWIFAGNAALVRHVCIAGRTVVRDGRHPLEEQAARRFTSVLERLFA</sequence>
<evidence type="ECO:0000313" key="8">
    <source>
        <dbReference type="Proteomes" id="UP000219621"/>
    </source>
</evidence>
<dbReference type="InterPro" id="IPR010252">
    <property type="entry name" value="HutF"/>
</dbReference>
<dbReference type="EMBL" id="OCNJ01000014">
    <property type="protein sequence ID" value="SOE00804.1"/>
    <property type="molecule type" value="Genomic_DNA"/>
</dbReference>
<dbReference type="PANTHER" id="PTHR11271:SF48">
    <property type="entry name" value="AMIDOHYDROLASE-RELATED DOMAIN-CONTAINING PROTEIN"/>
    <property type="match status" value="1"/>
</dbReference>
<keyword evidence="3" id="KW-0378">Hydrolase</keyword>
<keyword evidence="4" id="KW-0862">Zinc</keyword>
<evidence type="ECO:0000259" key="6">
    <source>
        <dbReference type="Pfam" id="PF22429"/>
    </source>
</evidence>
<dbReference type="InterPro" id="IPR006680">
    <property type="entry name" value="Amidohydro-rel"/>
</dbReference>
<name>A0A286H0H7_9PROT</name>
<evidence type="ECO:0000256" key="3">
    <source>
        <dbReference type="ARBA" id="ARBA00022801"/>
    </source>
</evidence>
<keyword evidence="2" id="KW-0479">Metal-binding</keyword>
<dbReference type="Gene3D" id="2.30.40.10">
    <property type="entry name" value="Urease, subunit C, domain 1"/>
    <property type="match status" value="1"/>
</dbReference>
<dbReference type="NCBIfam" id="TIGR02022">
    <property type="entry name" value="hutF"/>
    <property type="match status" value="1"/>
</dbReference>
<evidence type="ECO:0000256" key="1">
    <source>
        <dbReference type="ARBA" id="ARBA00001947"/>
    </source>
</evidence>
<reference evidence="7 8" key="1">
    <citation type="submission" date="2017-09" db="EMBL/GenBank/DDBJ databases">
        <authorList>
            <person name="Ehlers B."/>
            <person name="Leendertz F.H."/>
        </authorList>
    </citation>
    <scope>NUCLEOTIDE SEQUENCE [LARGE SCALE GENOMIC DNA]</scope>
    <source>
        <strain evidence="7 8">USBA 140</strain>
    </source>
</reference>
<evidence type="ECO:0000256" key="4">
    <source>
        <dbReference type="ARBA" id="ARBA00022833"/>
    </source>
</evidence>
<feature type="domain" description="Amidohydrolase-related" evidence="5">
    <location>
        <begin position="49"/>
        <end position="429"/>
    </location>
</feature>
<dbReference type="InterPro" id="IPR055156">
    <property type="entry name" value="HutF-like_N"/>
</dbReference>
<dbReference type="GO" id="GO:0005829">
    <property type="term" value="C:cytosol"/>
    <property type="evidence" value="ECO:0007669"/>
    <property type="project" value="TreeGrafter"/>
</dbReference>
<dbReference type="RefSeq" id="WP_097281376.1">
    <property type="nucleotide sequence ID" value="NZ_OCNJ01000014.1"/>
</dbReference>
<proteinExistence type="predicted"/>
<dbReference type="GO" id="GO:0046872">
    <property type="term" value="F:metal ion binding"/>
    <property type="evidence" value="ECO:0007669"/>
    <property type="project" value="UniProtKB-KW"/>
</dbReference>